<reference evidence="1 2" key="1">
    <citation type="journal article" date="2019" name="Int. J. Syst. Evol. Microbiol.">
        <title>The Global Catalogue of Microorganisms (GCM) 10K type strain sequencing project: providing services to taxonomists for standard genome sequencing and annotation.</title>
        <authorList>
            <consortium name="The Broad Institute Genomics Platform"/>
            <consortium name="The Broad Institute Genome Sequencing Center for Infectious Disease"/>
            <person name="Wu L."/>
            <person name="Ma J."/>
        </authorList>
    </citation>
    <scope>NUCLEOTIDE SEQUENCE [LARGE SCALE GENOMIC DNA]</scope>
    <source>
        <strain evidence="1 2">JCM 11136</strain>
    </source>
</reference>
<evidence type="ECO:0000313" key="2">
    <source>
        <dbReference type="Proteomes" id="UP001501578"/>
    </source>
</evidence>
<gene>
    <name evidence="1" type="ORF">GCM10009560_40880</name>
</gene>
<name>A0ABN1PW52_9ACTN</name>
<dbReference type="EMBL" id="BAAAHQ010000021">
    <property type="protein sequence ID" value="GAA0934086.1"/>
    <property type="molecule type" value="Genomic_DNA"/>
</dbReference>
<accession>A0ABN1PW52</accession>
<comment type="caution">
    <text evidence="1">The sequence shown here is derived from an EMBL/GenBank/DDBJ whole genome shotgun (WGS) entry which is preliminary data.</text>
</comment>
<sequence>MTIFEERVAALRTAAQDGDAEAAREYGRLQLFEFYEQVESTGELVWPAEPWLRAAVAARPDDMLARVLLGSLLVTQVVELRESLVYLEYFIGGFGEETQEEANARRAEEAESLLKGIPETAPEAATAAACLETLRKTLAEEAEERHEDDSAPFPYDYHLIETESWGGSAYLALRLVGTDPDELRWACGRWLATTDGFGPETLTSYSRGEKIGETAIEVGPDQTVDWTGVSFPDLPGVPLPPGHPVPQARVFYGFSGEEG</sequence>
<organism evidence="1 2">
    <name type="scientific">Nonomuraea longicatena</name>
    <dbReference type="NCBI Taxonomy" id="83682"/>
    <lineage>
        <taxon>Bacteria</taxon>
        <taxon>Bacillati</taxon>
        <taxon>Actinomycetota</taxon>
        <taxon>Actinomycetes</taxon>
        <taxon>Streptosporangiales</taxon>
        <taxon>Streptosporangiaceae</taxon>
        <taxon>Nonomuraea</taxon>
    </lineage>
</organism>
<keyword evidence="2" id="KW-1185">Reference proteome</keyword>
<proteinExistence type="predicted"/>
<protein>
    <submittedName>
        <fullName evidence="1">Uncharacterized protein</fullName>
    </submittedName>
</protein>
<dbReference type="RefSeq" id="WP_343951516.1">
    <property type="nucleotide sequence ID" value="NZ_BAAAHQ010000021.1"/>
</dbReference>
<evidence type="ECO:0000313" key="1">
    <source>
        <dbReference type="EMBL" id="GAA0934086.1"/>
    </source>
</evidence>
<dbReference type="Proteomes" id="UP001501578">
    <property type="component" value="Unassembled WGS sequence"/>
</dbReference>